<sequence length="110" mass="12003">MTPAARPATTTGVLQSRQDAAKHFLRTQERGGNWAPLPASRPIGFMELRPGRCRWPLGEPRDLEKFRFCGCACAVEAIYCTTHEALSSVPNRPRTPPSSGALRLPKTGTA</sequence>
<dbReference type="Proteomes" id="UP000193978">
    <property type="component" value="Chromosome"/>
</dbReference>
<proteinExistence type="predicted"/>
<name>A0A1W6MT74_9HYPH</name>
<feature type="region of interest" description="Disordered" evidence="1">
    <location>
        <begin position="86"/>
        <end position="110"/>
    </location>
</feature>
<dbReference type="RefSeq" id="WP_085770804.1">
    <property type="nucleotide sequence ID" value="NZ_AP027149.1"/>
</dbReference>
<evidence type="ECO:0000313" key="2">
    <source>
        <dbReference type="EMBL" id="ARN80726.1"/>
    </source>
</evidence>
<gene>
    <name evidence="2" type="ORF">B1812_06165</name>
</gene>
<protein>
    <submittedName>
        <fullName evidence="2">Uncharacterized protein</fullName>
    </submittedName>
</protein>
<dbReference type="EMBL" id="CP019948">
    <property type="protein sequence ID" value="ARN80726.1"/>
    <property type="molecule type" value="Genomic_DNA"/>
</dbReference>
<dbReference type="OrthoDB" id="8447987at2"/>
<keyword evidence="3" id="KW-1185">Reference proteome</keyword>
<reference evidence="2 3" key="1">
    <citation type="submission" date="2017-02" db="EMBL/GenBank/DDBJ databases">
        <authorList>
            <person name="Peterson S.W."/>
        </authorList>
    </citation>
    <scope>NUCLEOTIDE SEQUENCE [LARGE SCALE GENOMIC DNA]</scope>
    <source>
        <strain evidence="2 3">S285</strain>
    </source>
</reference>
<organism evidence="2 3">
    <name type="scientific">Methylocystis bryophila</name>
    <dbReference type="NCBI Taxonomy" id="655015"/>
    <lineage>
        <taxon>Bacteria</taxon>
        <taxon>Pseudomonadati</taxon>
        <taxon>Pseudomonadota</taxon>
        <taxon>Alphaproteobacteria</taxon>
        <taxon>Hyphomicrobiales</taxon>
        <taxon>Methylocystaceae</taxon>
        <taxon>Methylocystis</taxon>
    </lineage>
</organism>
<dbReference type="AlphaFoldDB" id="A0A1W6MT74"/>
<evidence type="ECO:0000256" key="1">
    <source>
        <dbReference type="SAM" id="MobiDB-lite"/>
    </source>
</evidence>
<evidence type="ECO:0000313" key="3">
    <source>
        <dbReference type="Proteomes" id="UP000193978"/>
    </source>
</evidence>
<dbReference type="InterPro" id="IPR011681">
    <property type="entry name" value="GcrA"/>
</dbReference>
<dbReference type="Pfam" id="PF07750">
    <property type="entry name" value="GcrA"/>
    <property type="match status" value="1"/>
</dbReference>
<dbReference type="KEGG" id="mbry:B1812_06165"/>
<accession>A0A1W6MT74</accession>